<evidence type="ECO:0000256" key="2">
    <source>
        <dbReference type="SAM" id="Phobius"/>
    </source>
</evidence>
<keyword evidence="2" id="KW-1133">Transmembrane helix</keyword>
<evidence type="ECO:0008006" key="5">
    <source>
        <dbReference type="Google" id="ProtNLM"/>
    </source>
</evidence>
<proteinExistence type="predicted"/>
<dbReference type="Proteomes" id="UP001597118">
    <property type="component" value="Unassembled WGS sequence"/>
</dbReference>
<keyword evidence="4" id="KW-1185">Reference proteome</keyword>
<feature type="coiled-coil region" evidence="1">
    <location>
        <begin position="560"/>
        <end position="587"/>
    </location>
</feature>
<organism evidence="3 4">
    <name type="scientific">Pseudopedobacter beijingensis</name>
    <dbReference type="NCBI Taxonomy" id="1207056"/>
    <lineage>
        <taxon>Bacteria</taxon>
        <taxon>Pseudomonadati</taxon>
        <taxon>Bacteroidota</taxon>
        <taxon>Sphingobacteriia</taxon>
        <taxon>Sphingobacteriales</taxon>
        <taxon>Sphingobacteriaceae</taxon>
        <taxon>Pseudopedobacter</taxon>
    </lineage>
</organism>
<dbReference type="EMBL" id="JBHUDG010000004">
    <property type="protein sequence ID" value="MFD1629341.1"/>
    <property type="molecule type" value="Genomic_DNA"/>
</dbReference>
<accession>A0ABW4I9B6</accession>
<protein>
    <recommendedName>
        <fullName evidence="5">AsmA-like C-terminal region</fullName>
    </recommendedName>
</protein>
<gene>
    <name evidence="3" type="ORF">ACFSAH_05585</name>
</gene>
<reference evidence="4" key="1">
    <citation type="journal article" date="2019" name="Int. J. Syst. Evol. Microbiol.">
        <title>The Global Catalogue of Microorganisms (GCM) 10K type strain sequencing project: providing services to taxonomists for standard genome sequencing and annotation.</title>
        <authorList>
            <consortium name="The Broad Institute Genomics Platform"/>
            <consortium name="The Broad Institute Genome Sequencing Center for Infectious Disease"/>
            <person name="Wu L."/>
            <person name="Ma J."/>
        </authorList>
    </citation>
    <scope>NUCLEOTIDE SEQUENCE [LARGE SCALE GENOMIC DNA]</scope>
    <source>
        <strain evidence="4">CCUG 53762</strain>
    </source>
</reference>
<keyword evidence="2" id="KW-0472">Membrane</keyword>
<evidence type="ECO:0000313" key="3">
    <source>
        <dbReference type="EMBL" id="MFD1629341.1"/>
    </source>
</evidence>
<dbReference type="RefSeq" id="WP_379661721.1">
    <property type="nucleotide sequence ID" value="NZ_JBHUDG010000004.1"/>
</dbReference>
<keyword evidence="1" id="KW-0175">Coiled coil</keyword>
<comment type="caution">
    <text evidence="3">The sequence shown here is derived from an EMBL/GenBank/DDBJ whole genome shotgun (WGS) entry which is preliminary data.</text>
</comment>
<sequence length="598" mass="68976">MIKKIAPFKKKPIRVVFIVITSLFITLSAIIIFIGVKWKPILKETIKNTVIDVSDSLYHVDFSDIKMNLFTGSVSFKNIEIKTDSITYQKMVATGQAPEHIFHLKIKQLHIKNIKPFKVYLHRRLDINSIKIIEPELTLTYNRLKNKTDKSIDTRTTYEKIKNTLQSAKLENLFLNEIAFVYIDNSLKQPEITKINRVSIHANDILIDSISQFDTTRIFHSKDINVQLNDFEYTTVDSLYDIQIKHLTGSTRQKKLIVNGVQLTPRYKEMAFSNLFERQHERYSLKMDTIKLEEIDISQLIDYRNVNARKLQLIDGNLSVFLNRSKPKKTIDKGINFPHLALKRINWTINTDTIDIKKINVAYTEYNPKTNSNGTVFFNNLQGKILNVTNDSALLQKTKFIDANLHSLFLGKGLLNVNIRFDMLASDGGFSYSGSLKNMELQAVNSLSKPLAKVTFGSGKLNELDFSVKGNLKGAGGTVKILYEDMRIGLMKKDSENENFKRMALLSFLANNLVLKDSNPLKGEAVRVTHPYYERPREGSFFNLMWKVLFLGFKETIGITKQKEAQIKEASQAFKELMKQREERRLKRQLRKEQEDKN</sequence>
<feature type="transmembrane region" description="Helical" evidence="2">
    <location>
        <begin position="12"/>
        <end position="36"/>
    </location>
</feature>
<name>A0ABW4I9B6_9SPHI</name>
<evidence type="ECO:0000313" key="4">
    <source>
        <dbReference type="Proteomes" id="UP001597118"/>
    </source>
</evidence>
<evidence type="ECO:0000256" key="1">
    <source>
        <dbReference type="SAM" id="Coils"/>
    </source>
</evidence>
<keyword evidence="2" id="KW-0812">Transmembrane</keyword>